<proteinExistence type="inferred from homology"/>
<accession>A0A1K2HWD9</accession>
<dbReference type="OrthoDB" id="5372616at2"/>
<dbReference type="Gene3D" id="3.40.190.10">
    <property type="entry name" value="Periplasmic binding protein-like II"/>
    <property type="match status" value="2"/>
</dbReference>
<gene>
    <name evidence="13" type="ORF">SAMN02983003_1435</name>
</gene>
<dbReference type="RefSeq" id="WP_072340235.1">
    <property type="nucleotide sequence ID" value="NZ_FPKU01000001.1"/>
</dbReference>
<evidence type="ECO:0000256" key="5">
    <source>
        <dbReference type="ARBA" id="ARBA00022679"/>
    </source>
</evidence>
<dbReference type="InterPro" id="IPR006311">
    <property type="entry name" value="TAT_signal"/>
</dbReference>
<evidence type="ECO:0000256" key="8">
    <source>
        <dbReference type="ARBA" id="ARBA00022977"/>
    </source>
</evidence>
<keyword evidence="8" id="KW-0784">Thiamine biosynthesis</keyword>
<sequence>MTHSLFMPRLSRRHALALGGAGLLAAGLGGVARAQQAADFPVQLNWIETGDFASLFMAEKLDLDVAQGIKQSFVPGGPQVDPVQSVAGGTAPVGLGGAITQAALARSNGIPVKVIGAFFRSSPVGLISLAGNPIKTPQDAVGKRIGLQGGARLPWSIILKEAGISEDQMTIVPVAGDITPLVSGQIDGYWGTAVNQHITLKLQGIDNHIMTRNTIGAPEHFLTIFAMEQTLADRGDEIVSWLKAMIAGQQAVIDDPEAAAAYVVERSPSLQLNPEQQKQQVQGSLEFIQPPGRELPLLAVDMEGAETSLEQIRAMDILAAPVELSDLIDQSFVERAHAA</sequence>
<organism evidence="13 14">
    <name type="scientific">Devosia enhydra</name>
    <dbReference type="NCBI Taxonomy" id="665118"/>
    <lineage>
        <taxon>Bacteria</taxon>
        <taxon>Pseudomonadati</taxon>
        <taxon>Pseudomonadota</taxon>
        <taxon>Alphaproteobacteria</taxon>
        <taxon>Hyphomicrobiales</taxon>
        <taxon>Devosiaceae</taxon>
        <taxon>Devosia</taxon>
    </lineage>
</organism>
<feature type="domain" description="SsuA/THI5-like" evidence="12">
    <location>
        <begin position="51"/>
        <end position="259"/>
    </location>
</feature>
<dbReference type="STRING" id="665118.SAMN02983003_1435"/>
<dbReference type="PROSITE" id="PS51318">
    <property type="entry name" value="TAT"/>
    <property type="match status" value="1"/>
</dbReference>
<dbReference type="EMBL" id="FPKU01000001">
    <property type="protein sequence ID" value="SFZ83064.1"/>
    <property type="molecule type" value="Genomic_DNA"/>
</dbReference>
<keyword evidence="7" id="KW-0663">Pyridoxal phosphate</keyword>
<evidence type="ECO:0000256" key="9">
    <source>
        <dbReference type="ARBA" id="ARBA00023004"/>
    </source>
</evidence>
<comment type="pathway">
    <text evidence="2">Cofactor biosynthesis; thiamine diphosphate biosynthesis.</text>
</comment>
<keyword evidence="5" id="KW-0808">Transferase</keyword>
<protein>
    <recommendedName>
        <fullName evidence="10">Thiamine pyrimidine synthase</fullName>
    </recommendedName>
</protein>
<evidence type="ECO:0000256" key="3">
    <source>
        <dbReference type="ARBA" id="ARBA00009406"/>
    </source>
</evidence>
<dbReference type="InterPro" id="IPR027939">
    <property type="entry name" value="NMT1/THI5"/>
</dbReference>
<evidence type="ECO:0000256" key="7">
    <source>
        <dbReference type="ARBA" id="ARBA00022898"/>
    </source>
</evidence>
<keyword evidence="6" id="KW-0479">Metal-binding</keyword>
<dbReference type="GO" id="GO:0016740">
    <property type="term" value="F:transferase activity"/>
    <property type="evidence" value="ECO:0007669"/>
    <property type="project" value="UniProtKB-KW"/>
</dbReference>
<dbReference type="Proteomes" id="UP000183447">
    <property type="component" value="Unassembled WGS sequence"/>
</dbReference>
<dbReference type="AlphaFoldDB" id="A0A1K2HWD9"/>
<evidence type="ECO:0000256" key="6">
    <source>
        <dbReference type="ARBA" id="ARBA00022723"/>
    </source>
</evidence>
<name>A0A1K2HWD9_9HYPH</name>
<evidence type="ECO:0000256" key="11">
    <source>
        <dbReference type="ARBA" id="ARBA00048179"/>
    </source>
</evidence>
<dbReference type="GO" id="GO:0046872">
    <property type="term" value="F:metal ion binding"/>
    <property type="evidence" value="ECO:0007669"/>
    <property type="project" value="UniProtKB-KW"/>
</dbReference>
<dbReference type="PANTHER" id="PTHR31528">
    <property type="entry name" value="4-AMINO-5-HYDROXYMETHYL-2-METHYLPYRIMIDINE PHOSPHATE SYNTHASE THI11-RELATED"/>
    <property type="match status" value="1"/>
</dbReference>
<keyword evidence="9" id="KW-0408">Iron</keyword>
<evidence type="ECO:0000259" key="12">
    <source>
        <dbReference type="Pfam" id="PF09084"/>
    </source>
</evidence>
<comment type="catalytic activity">
    <reaction evidence="11">
        <text>N(6)-(pyridoxal phosphate)-L-lysyl-[4-amino-5-hydroxymethyl-2-methylpyrimidine phosphate synthase] + L-histidyl-[4-amino-5-hydroxymethyl-2-methylpyrimidine phosphate synthase] + 2 Fe(3+) + 4 H2O = L-lysyl-[4-amino-5-hydroxymethyl-2-methylpyrimidine phosphate synthase] + (2S)-2-amino-5-hydroxy-4-oxopentanoyl-[4-amino-5-hydroxymethyl-2-methylpyrimidine phosphate synthase] + 4-amino-2-methyl-5-(phosphooxymethyl)pyrimidine + 3-oxopropanoate + 2 Fe(2+) + 2 H(+)</text>
        <dbReference type="Rhea" id="RHEA:65756"/>
        <dbReference type="Rhea" id="RHEA-COMP:16892"/>
        <dbReference type="Rhea" id="RHEA-COMP:16893"/>
        <dbReference type="Rhea" id="RHEA-COMP:16894"/>
        <dbReference type="Rhea" id="RHEA-COMP:16895"/>
        <dbReference type="ChEBI" id="CHEBI:15377"/>
        <dbReference type="ChEBI" id="CHEBI:15378"/>
        <dbReference type="ChEBI" id="CHEBI:29033"/>
        <dbReference type="ChEBI" id="CHEBI:29034"/>
        <dbReference type="ChEBI" id="CHEBI:29969"/>
        <dbReference type="ChEBI" id="CHEBI:29979"/>
        <dbReference type="ChEBI" id="CHEBI:33190"/>
        <dbReference type="ChEBI" id="CHEBI:58354"/>
        <dbReference type="ChEBI" id="CHEBI:143915"/>
        <dbReference type="ChEBI" id="CHEBI:157692"/>
    </reaction>
    <physiologicalReaction direction="left-to-right" evidence="11">
        <dbReference type="Rhea" id="RHEA:65757"/>
    </physiologicalReaction>
</comment>
<comment type="function">
    <text evidence="1">Responsible for the formation of the pyrimidine heterocycle in the thiamine biosynthesis pathway. Catalyzes the formation of hydroxymethylpyrimidine phosphate (HMP-P) from histidine and pyridoxal phosphate (PLP). The protein uses PLP and the active site histidine to form HMP-P, generating an inactive enzyme. The enzyme can only undergo a single turnover, which suggests it is a suicide enzyme.</text>
</comment>
<dbReference type="InterPro" id="IPR015168">
    <property type="entry name" value="SsuA/THI5"/>
</dbReference>
<keyword evidence="14" id="KW-1185">Reference proteome</keyword>
<dbReference type="Pfam" id="PF09084">
    <property type="entry name" value="NMT1"/>
    <property type="match status" value="1"/>
</dbReference>
<evidence type="ECO:0000256" key="1">
    <source>
        <dbReference type="ARBA" id="ARBA00003469"/>
    </source>
</evidence>
<evidence type="ECO:0000256" key="2">
    <source>
        <dbReference type="ARBA" id="ARBA00004948"/>
    </source>
</evidence>
<dbReference type="GO" id="GO:0009228">
    <property type="term" value="P:thiamine biosynthetic process"/>
    <property type="evidence" value="ECO:0007669"/>
    <property type="project" value="UniProtKB-KW"/>
</dbReference>
<dbReference type="SUPFAM" id="SSF53850">
    <property type="entry name" value="Periplasmic binding protein-like II"/>
    <property type="match status" value="1"/>
</dbReference>
<evidence type="ECO:0000256" key="10">
    <source>
        <dbReference type="ARBA" id="ARBA00033171"/>
    </source>
</evidence>
<evidence type="ECO:0000313" key="14">
    <source>
        <dbReference type="Proteomes" id="UP000183447"/>
    </source>
</evidence>
<reference evidence="13 14" key="1">
    <citation type="submission" date="2016-11" db="EMBL/GenBank/DDBJ databases">
        <authorList>
            <person name="Jaros S."/>
            <person name="Januszkiewicz K."/>
            <person name="Wedrychowicz H."/>
        </authorList>
    </citation>
    <scope>NUCLEOTIDE SEQUENCE [LARGE SCALE GENOMIC DNA]</scope>
    <source>
        <strain evidence="13 14">ATCC 23634</strain>
    </source>
</reference>
<evidence type="ECO:0000256" key="4">
    <source>
        <dbReference type="ARBA" id="ARBA00011738"/>
    </source>
</evidence>
<dbReference type="PANTHER" id="PTHR31528:SF1">
    <property type="entry name" value="4-AMINO-5-HYDROXYMETHYL-2-METHYLPYRIMIDINE PHOSPHATE SYNTHASE THI11-RELATED"/>
    <property type="match status" value="1"/>
</dbReference>
<comment type="subunit">
    <text evidence="4">Homodimer.</text>
</comment>
<evidence type="ECO:0000313" key="13">
    <source>
        <dbReference type="EMBL" id="SFZ83064.1"/>
    </source>
</evidence>
<comment type="similarity">
    <text evidence="3">Belongs to the NMT1/THI5 family.</text>
</comment>